<reference evidence="2" key="1">
    <citation type="submission" date="2020-11" db="EMBL/GenBank/DDBJ databases">
        <title>Sequencing the genomes of 1000 actinobacteria strains.</title>
        <authorList>
            <person name="Klenk H.-P."/>
        </authorList>
    </citation>
    <scope>NUCLEOTIDE SEQUENCE</scope>
    <source>
        <strain evidence="2">DSM 43175</strain>
    </source>
</reference>
<keyword evidence="3" id="KW-1185">Reference proteome</keyword>
<feature type="region of interest" description="Disordered" evidence="1">
    <location>
        <begin position="43"/>
        <end position="63"/>
    </location>
</feature>
<organism evidence="2 3">
    <name type="scientific">Actinomadura viridis</name>
    <dbReference type="NCBI Taxonomy" id="58110"/>
    <lineage>
        <taxon>Bacteria</taxon>
        <taxon>Bacillati</taxon>
        <taxon>Actinomycetota</taxon>
        <taxon>Actinomycetes</taxon>
        <taxon>Streptosporangiales</taxon>
        <taxon>Thermomonosporaceae</taxon>
        <taxon>Actinomadura</taxon>
    </lineage>
</organism>
<gene>
    <name evidence="2" type="ORF">IW256_007674</name>
</gene>
<dbReference type="EMBL" id="JADOUA010000001">
    <property type="protein sequence ID" value="MBG6093561.1"/>
    <property type="molecule type" value="Genomic_DNA"/>
</dbReference>
<name>A0A931GS46_9ACTN</name>
<evidence type="ECO:0000313" key="2">
    <source>
        <dbReference type="EMBL" id="MBG6093561.1"/>
    </source>
</evidence>
<dbReference type="Proteomes" id="UP000614047">
    <property type="component" value="Unassembled WGS sequence"/>
</dbReference>
<evidence type="ECO:0000256" key="1">
    <source>
        <dbReference type="SAM" id="MobiDB-lite"/>
    </source>
</evidence>
<proteinExistence type="predicted"/>
<feature type="region of interest" description="Disordered" evidence="1">
    <location>
        <begin position="1"/>
        <end position="29"/>
    </location>
</feature>
<accession>A0A931GS46</accession>
<evidence type="ECO:0000313" key="3">
    <source>
        <dbReference type="Proteomes" id="UP000614047"/>
    </source>
</evidence>
<sequence length="200" mass="21004">MSAELIQARVSTTRRAEPPGRPGQARVTAHAGRETVAMVLRSLPAGPPSGHGRADGGPWPGGRMVDEHVRVRATGRDDRWLPIADVAVMRAIAPPFDRPVPPSDATLITCVFDAGGRCALWARGHREAARFTALLPAGGCALAELESAFAWAASFAHGRLVLGHCFTALRTARLTFDLPGRPGGGITLFPAQAAQAPGQP</sequence>
<dbReference type="RefSeq" id="WP_197015605.1">
    <property type="nucleotide sequence ID" value="NZ_BAABES010000003.1"/>
</dbReference>
<comment type="caution">
    <text evidence="2">The sequence shown here is derived from an EMBL/GenBank/DDBJ whole genome shotgun (WGS) entry which is preliminary data.</text>
</comment>
<protein>
    <submittedName>
        <fullName evidence="2">Uncharacterized protein</fullName>
    </submittedName>
</protein>
<dbReference type="AlphaFoldDB" id="A0A931GS46"/>